<evidence type="ECO:0000256" key="1">
    <source>
        <dbReference type="SAM" id="Phobius"/>
    </source>
</evidence>
<keyword evidence="1" id="KW-0812">Transmembrane</keyword>
<dbReference type="InterPro" id="IPR009323">
    <property type="entry name" value="DUF979"/>
</dbReference>
<keyword evidence="3" id="KW-1185">Reference proteome</keyword>
<dbReference type="RefSeq" id="WP_149849911.1">
    <property type="nucleotide sequence ID" value="NZ_VUOB01000022.1"/>
</dbReference>
<organism evidence="2 3">
    <name type="scientific">Solihabitans fulvus</name>
    <dbReference type="NCBI Taxonomy" id="1892852"/>
    <lineage>
        <taxon>Bacteria</taxon>
        <taxon>Bacillati</taxon>
        <taxon>Actinomycetota</taxon>
        <taxon>Actinomycetes</taxon>
        <taxon>Pseudonocardiales</taxon>
        <taxon>Pseudonocardiaceae</taxon>
        <taxon>Solihabitans</taxon>
    </lineage>
</organism>
<feature type="transmembrane region" description="Helical" evidence="1">
    <location>
        <begin position="270"/>
        <end position="292"/>
    </location>
</feature>
<keyword evidence="1" id="KW-0472">Membrane</keyword>
<feature type="transmembrane region" description="Helical" evidence="1">
    <location>
        <begin position="138"/>
        <end position="156"/>
    </location>
</feature>
<feature type="transmembrane region" description="Helical" evidence="1">
    <location>
        <begin position="59"/>
        <end position="77"/>
    </location>
</feature>
<accession>A0A5B2XEU2</accession>
<evidence type="ECO:0000313" key="2">
    <source>
        <dbReference type="EMBL" id="KAA2262328.1"/>
    </source>
</evidence>
<reference evidence="2 3" key="2">
    <citation type="submission" date="2019-09" db="EMBL/GenBank/DDBJ databases">
        <authorList>
            <person name="Jin C."/>
        </authorList>
    </citation>
    <scope>NUCLEOTIDE SEQUENCE [LARGE SCALE GENOMIC DNA]</scope>
    <source>
        <strain evidence="2 3">AN110305</strain>
    </source>
</reference>
<dbReference type="Proteomes" id="UP000323454">
    <property type="component" value="Unassembled WGS sequence"/>
</dbReference>
<feature type="transmembrane region" description="Helical" evidence="1">
    <location>
        <begin position="6"/>
        <end position="23"/>
    </location>
</feature>
<name>A0A5B2XEU2_9PSEU</name>
<gene>
    <name evidence="2" type="ORF">F0L68_13740</name>
</gene>
<feature type="transmembrane region" description="Helical" evidence="1">
    <location>
        <begin position="183"/>
        <end position="201"/>
    </location>
</feature>
<comment type="caution">
    <text evidence="2">The sequence shown here is derived from an EMBL/GenBank/DDBJ whole genome shotgun (WGS) entry which is preliminary data.</text>
</comment>
<dbReference type="EMBL" id="VUOB01000022">
    <property type="protein sequence ID" value="KAA2262328.1"/>
    <property type="molecule type" value="Genomic_DNA"/>
</dbReference>
<reference evidence="2 3" key="1">
    <citation type="submission" date="2019-09" db="EMBL/GenBank/DDBJ databases">
        <title>Goodfellowia gen. nov., a new genus of the Pseudonocardineae related to Actinoalloteichus, containing Goodfellowia coeruleoviolacea gen. nov., comb. nov. gen. nov., comb. nov.</title>
        <authorList>
            <person name="Labeda D."/>
        </authorList>
    </citation>
    <scope>NUCLEOTIDE SEQUENCE [LARGE SCALE GENOMIC DNA]</scope>
    <source>
        <strain evidence="2 3">AN110305</strain>
    </source>
</reference>
<feature type="transmembrane region" description="Helical" evidence="1">
    <location>
        <begin position="98"/>
        <end position="118"/>
    </location>
</feature>
<feature type="transmembrane region" description="Helical" evidence="1">
    <location>
        <begin position="221"/>
        <end position="240"/>
    </location>
</feature>
<dbReference type="OrthoDB" id="1689651at2"/>
<keyword evidence="1" id="KW-1133">Transmembrane helix</keyword>
<proteinExistence type="predicted"/>
<evidence type="ECO:0000313" key="3">
    <source>
        <dbReference type="Proteomes" id="UP000323454"/>
    </source>
</evidence>
<dbReference type="Pfam" id="PF06166">
    <property type="entry name" value="DUF979"/>
    <property type="match status" value="1"/>
</dbReference>
<feature type="transmembrane region" description="Helical" evidence="1">
    <location>
        <begin position="35"/>
        <end position="53"/>
    </location>
</feature>
<dbReference type="AlphaFoldDB" id="A0A5B2XEU2"/>
<protein>
    <submittedName>
        <fullName evidence="2">DUF979 domain-containing protein</fullName>
    </submittedName>
</protein>
<sequence>MITADWLYWLCGAIFLGAAVIVGRDRENPKRIGSVAFWALLGLSFWYGTFVVRKAAPPWLLGLAVIAMACLAGFGALGKGGGLRSTTEKQRVALAERFGGRVFVPALIIPVVAILFATLVVKIKVNGQPLLLKGSETLIGLGVGSVLALVVGLLILRPTPASIGSGPLTPAVPLREGTRLLQAIGWAAVLPQMLATLGLLFDQAGVGKVVGKLTKDVLPQGSLIWAVVVYCLGMAVFTIVMGNAFAAFPVMTAAVGWPVLIQQFHGNPPVVFAVGMLAGFCGTLCTPMAANFNIVPAVLLEMKNQYGPIKAQLPTAIPLLACNVAIMYFFAF</sequence>
<feature type="transmembrane region" description="Helical" evidence="1">
    <location>
        <begin position="313"/>
        <end position="331"/>
    </location>
</feature>